<dbReference type="Proteomes" id="UP000277811">
    <property type="component" value="Unassembled WGS sequence"/>
</dbReference>
<keyword evidence="2" id="KW-1185">Reference proteome</keyword>
<accession>A0A498R9U1</accession>
<dbReference type="AlphaFoldDB" id="A0A498R9U1"/>
<reference evidence="1 2" key="1">
    <citation type="submission" date="2018-06" db="EMBL/GenBank/DDBJ databases">
        <authorList>
            <person name="Strepis N."/>
        </authorList>
    </citation>
    <scope>NUCLEOTIDE SEQUENCE [LARGE SCALE GENOMIC DNA]</scope>
    <source>
        <strain evidence="1">LUCI</strain>
    </source>
</reference>
<proteinExistence type="predicted"/>
<dbReference type="RefSeq" id="WP_165865968.1">
    <property type="nucleotide sequence ID" value="NZ_UPPP01000071.1"/>
</dbReference>
<protein>
    <submittedName>
        <fullName evidence="1">Uncharacterized protein</fullName>
    </submittedName>
</protein>
<name>A0A498R9U1_9FIRM</name>
<dbReference type="EMBL" id="UPPP01000071">
    <property type="protein sequence ID" value="VBB07042.1"/>
    <property type="molecule type" value="Genomic_DNA"/>
</dbReference>
<organism evidence="1 2">
    <name type="scientific">Lucifera butyrica</name>
    <dbReference type="NCBI Taxonomy" id="1351585"/>
    <lineage>
        <taxon>Bacteria</taxon>
        <taxon>Bacillati</taxon>
        <taxon>Bacillota</taxon>
        <taxon>Negativicutes</taxon>
        <taxon>Veillonellales</taxon>
        <taxon>Veillonellaceae</taxon>
        <taxon>Lucifera</taxon>
    </lineage>
</organism>
<evidence type="ECO:0000313" key="2">
    <source>
        <dbReference type="Proteomes" id="UP000277811"/>
    </source>
</evidence>
<evidence type="ECO:0000313" key="1">
    <source>
        <dbReference type="EMBL" id="VBB07042.1"/>
    </source>
</evidence>
<gene>
    <name evidence="1" type="ORF">LUCI_2286</name>
</gene>
<sequence length="49" mass="5820">MNSYIIYDWNGRMKWAEVFGCFLVDPLYINEFLQAKGDARKLPLNTTIY</sequence>